<reference evidence="2" key="1">
    <citation type="journal article" date="2019" name="Int. J. Syst. Evol. Microbiol.">
        <title>The Global Catalogue of Microorganisms (GCM) 10K type strain sequencing project: providing services to taxonomists for standard genome sequencing and annotation.</title>
        <authorList>
            <consortium name="The Broad Institute Genomics Platform"/>
            <consortium name="The Broad Institute Genome Sequencing Center for Infectious Disease"/>
            <person name="Wu L."/>
            <person name="Ma J."/>
        </authorList>
    </citation>
    <scope>NUCLEOTIDE SEQUENCE [LARGE SCALE GENOMIC DNA]</scope>
    <source>
        <strain evidence="2">CCM 7044</strain>
    </source>
</reference>
<accession>A0ABW5VVD2</accession>
<name>A0ABW5VVD2_9MICO</name>
<dbReference type="RefSeq" id="WP_377185046.1">
    <property type="nucleotide sequence ID" value="NZ_JBHUOG010000002.1"/>
</dbReference>
<dbReference type="Proteomes" id="UP001597479">
    <property type="component" value="Unassembled WGS sequence"/>
</dbReference>
<gene>
    <name evidence="1" type="ORF">ACFS27_16695</name>
</gene>
<comment type="caution">
    <text evidence="1">The sequence shown here is derived from an EMBL/GenBank/DDBJ whole genome shotgun (WGS) entry which is preliminary data.</text>
</comment>
<sequence length="155" mass="15650">MHLTRRFRSLRTGSRHGATAATAVMLLVLAVSGTHLACSVHLDEHPGGATHAHGGHGHAGAHARSGGEAPAIDHVTTVRADAVEPAVGGSSECSERDTVTAQSGSLLLPFPVLATAPEPTAIWLALPVVHTNHQTASGVAAAAAPSLHALGISRT</sequence>
<evidence type="ECO:0000313" key="2">
    <source>
        <dbReference type="Proteomes" id="UP001597479"/>
    </source>
</evidence>
<proteinExistence type="predicted"/>
<protein>
    <submittedName>
        <fullName evidence="1">Uncharacterized protein</fullName>
    </submittedName>
</protein>
<dbReference type="EMBL" id="JBHUOG010000002">
    <property type="protein sequence ID" value="MFD2795199.1"/>
    <property type="molecule type" value="Genomic_DNA"/>
</dbReference>
<organism evidence="1 2">
    <name type="scientific">Promicromonospora vindobonensis</name>
    <dbReference type="NCBI Taxonomy" id="195748"/>
    <lineage>
        <taxon>Bacteria</taxon>
        <taxon>Bacillati</taxon>
        <taxon>Actinomycetota</taxon>
        <taxon>Actinomycetes</taxon>
        <taxon>Micrococcales</taxon>
        <taxon>Promicromonosporaceae</taxon>
        <taxon>Promicromonospora</taxon>
    </lineage>
</organism>
<keyword evidence="2" id="KW-1185">Reference proteome</keyword>
<evidence type="ECO:0000313" key="1">
    <source>
        <dbReference type="EMBL" id="MFD2795199.1"/>
    </source>
</evidence>